<dbReference type="OrthoDB" id="10372830at2759"/>
<dbReference type="AlphaFoldDB" id="A0A8H7E922"/>
<evidence type="ECO:0000313" key="1">
    <source>
        <dbReference type="EMBL" id="KAF7512728.1"/>
    </source>
</evidence>
<dbReference type="EMBL" id="JAACFV010000010">
    <property type="protein sequence ID" value="KAF7512728.1"/>
    <property type="molecule type" value="Genomic_DNA"/>
</dbReference>
<sequence length="128" mass="13985">MTEILHFPSSLREMARKAMLETSGKPNNISESGMVETLPWAFMKQIPGQEPPPGQVSNFTDPPNLVITVAVVLSISSFLVSVAEGFRIESKVSSARSFTWDDYTSFLATVDAQKSTFSVNRAADLELG</sequence>
<name>A0A8H7E922_9EURO</name>
<comment type="caution">
    <text evidence="1">The sequence shown here is derived from an EMBL/GenBank/DDBJ whole genome shotgun (WGS) entry which is preliminary data.</text>
</comment>
<dbReference type="Proteomes" id="UP000606974">
    <property type="component" value="Unassembled WGS sequence"/>
</dbReference>
<evidence type="ECO:0000313" key="2">
    <source>
        <dbReference type="Proteomes" id="UP000606974"/>
    </source>
</evidence>
<accession>A0A8H7E922</accession>
<keyword evidence="2" id="KW-1185">Reference proteome</keyword>
<proteinExistence type="predicted"/>
<organism evidence="1 2">
    <name type="scientific">Endocarpon pusillum</name>
    <dbReference type="NCBI Taxonomy" id="364733"/>
    <lineage>
        <taxon>Eukaryota</taxon>
        <taxon>Fungi</taxon>
        <taxon>Dikarya</taxon>
        <taxon>Ascomycota</taxon>
        <taxon>Pezizomycotina</taxon>
        <taxon>Eurotiomycetes</taxon>
        <taxon>Chaetothyriomycetidae</taxon>
        <taxon>Verrucariales</taxon>
        <taxon>Verrucariaceae</taxon>
        <taxon>Endocarpon</taxon>
    </lineage>
</organism>
<reference evidence="1" key="1">
    <citation type="submission" date="2020-02" db="EMBL/GenBank/DDBJ databases">
        <authorList>
            <person name="Palmer J.M."/>
        </authorList>
    </citation>
    <scope>NUCLEOTIDE SEQUENCE</scope>
    <source>
        <strain evidence="1">EPUS1.4</strain>
        <tissue evidence="1">Thallus</tissue>
    </source>
</reference>
<protein>
    <submittedName>
        <fullName evidence="1">Uncharacterized protein</fullName>
    </submittedName>
</protein>
<gene>
    <name evidence="1" type="ORF">GJ744_000295</name>
</gene>